<dbReference type="PROSITE" id="PS00623">
    <property type="entry name" value="GMC_OXRED_1"/>
    <property type="match status" value="1"/>
</dbReference>
<evidence type="ECO:0000259" key="8">
    <source>
        <dbReference type="PROSITE" id="PS00623"/>
    </source>
</evidence>
<evidence type="ECO:0000313" key="10">
    <source>
        <dbReference type="EMBL" id="KAH9838250.1"/>
    </source>
</evidence>
<dbReference type="SUPFAM" id="SSF51905">
    <property type="entry name" value="FAD/NAD(P)-binding domain"/>
    <property type="match status" value="1"/>
</dbReference>
<feature type="domain" description="Glucose-methanol-choline oxidoreductase N-terminal" evidence="8">
    <location>
        <begin position="91"/>
        <end position="114"/>
    </location>
</feature>
<comment type="cofactor">
    <cofactor evidence="1">
        <name>FAD</name>
        <dbReference type="ChEBI" id="CHEBI:57692"/>
    </cofactor>
</comment>
<keyword evidence="11" id="KW-1185">Reference proteome</keyword>
<name>A0ABQ8KJF9_9APHY</name>
<evidence type="ECO:0000313" key="11">
    <source>
        <dbReference type="Proteomes" id="UP000814176"/>
    </source>
</evidence>
<keyword evidence="3 7" id="KW-0285">Flavoprotein</keyword>
<keyword evidence="4" id="KW-0732">Signal</keyword>
<dbReference type="InterPro" id="IPR036188">
    <property type="entry name" value="FAD/NAD-bd_sf"/>
</dbReference>
<dbReference type="EMBL" id="JADCUA010000007">
    <property type="protein sequence ID" value="KAH9838250.1"/>
    <property type="molecule type" value="Genomic_DNA"/>
</dbReference>
<dbReference type="PIRSF" id="PIRSF000137">
    <property type="entry name" value="Alcohol_oxidase"/>
    <property type="match status" value="1"/>
</dbReference>
<evidence type="ECO:0000256" key="4">
    <source>
        <dbReference type="ARBA" id="ARBA00022729"/>
    </source>
</evidence>
<comment type="similarity">
    <text evidence="2 7">Belongs to the GMC oxidoreductase family.</text>
</comment>
<sequence length="605" mass="66531">MVAQLNDVAGQTFDYIIVGGGTAGLTIASRLLETTDSSILVLEAGQPNLDDPKILLGAQWGATFGDPKYDWLFESTPQKYCNDRTITWSRGKGLGGSSAMNFYLWSKPPTADINAWEELGNPGWNWDTYLKYTLRTEQFTAASEEQLKSYAHTHKADFRGVSGPIKTTVPSEPLLLKKMFLETAQKLGLPLLEDGYGGNITGCWEGAVTLDRAAKWTRSYAATAHYVPHKDNPKFTVLTEAVGAKVLLSDVKDGEDFLATGVEFVHGGKTYKAHARKEVVISTGTLKSPQVLELSGIGPRDILEKIGVPVKVELPGVGENMQDHSYIGISYELDPKVAHKTTDLLRNPEFAKEQLRLHGLDQDNLHRMGVHTCYYSPIQVSSPNDASSIIERTEAFVEEKKRSGKLPPGLAEQYDIQLRMLKDDTLPDIEAVILPGYLTFISTPEAGKCYATNLCVTQHPFSRGSVHAKSSDPLEPPELDPNTFSASVDLDIFAELVKFTRRFAEVEPFKSGVVREVDPGATAQTDEEIKEYIRKYSNTCFHACGTCSMLPREKNGVVDSKLKVYGTKNLRVADVSIVPLETAAHTLAVAYCVGEYMADILRGVA</sequence>
<dbReference type="GeneID" id="72003982"/>
<feature type="domain" description="Glucose-methanol-choline oxidoreductase N-terminal" evidence="9">
    <location>
        <begin position="284"/>
        <end position="298"/>
    </location>
</feature>
<gene>
    <name evidence="10" type="ORF">C8Q71DRAFT_750185</name>
</gene>
<dbReference type="InterPro" id="IPR012132">
    <property type="entry name" value="GMC_OxRdtase"/>
</dbReference>
<reference evidence="10 11" key="1">
    <citation type="journal article" date="2021" name="Environ. Microbiol.">
        <title>Gene family expansions and transcriptome signatures uncover fungal adaptations to wood decay.</title>
        <authorList>
            <person name="Hage H."/>
            <person name="Miyauchi S."/>
            <person name="Viragh M."/>
            <person name="Drula E."/>
            <person name="Min B."/>
            <person name="Chaduli D."/>
            <person name="Navarro D."/>
            <person name="Favel A."/>
            <person name="Norest M."/>
            <person name="Lesage-Meessen L."/>
            <person name="Balint B."/>
            <person name="Merenyi Z."/>
            <person name="de Eugenio L."/>
            <person name="Morin E."/>
            <person name="Martinez A.T."/>
            <person name="Baldrian P."/>
            <person name="Stursova M."/>
            <person name="Martinez M.J."/>
            <person name="Novotny C."/>
            <person name="Magnuson J.K."/>
            <person name="Spatafora J.W."/>
            <person name="Maurice S."/>
            <person name="Pangilinan J."/>
            <person name="Andreopoulos W."/>
            <person name="LaButti K."/>
            <person name="Hundley H."/>
            <person name="Na H."/>
            <person name="Kuo A."/>
            <person name="Barry K."/>
            <person name="Lipzen A."/>
            <person name="Henrissat B."/>
            <person name="Riley R."/>
            <person name="Ahrendt S."/>
            <person name="Nagy L.G."/>
            <person name="Grigoriev I.V."/>
            <person name="Martin F."/>
            <person name="Rosso M.N."/>
        </authorList>
    </citation>
    <scope>NUCLEOTIDE SEQUENCE [LARGE SCALE GENOMIC DNA]</scope>
    <source>
        <strain evidence="10 11">CIRM-BRFM 1785</strain>
    </source>
</reference>
<evidence type="ECO:0000256" key="5">
    <source>
        <dbReference type="ARBA" id="ARBA00022827"/>
    </source>
</evidence>
<evidence type="ECO:0000256" key="2">
    <source>
        <dbReference type="ARBA" id="ARBA00010790"/>
    </source>
</evidence>
<dbReference type="Proteomes" id="UP000814176">
    <property type="component" value="Unassembled WGS sequence"/>
</dbReference>
<dbReference type="PROSITE" id="PS00624">
    <property type="entry name" value="GMC_OXRED_2"/>
    <property type="match status" value="1"/>
</dbReference>
<comment type="caution">
    <text evidence="10">The sequence shown here is derived from an EMBL/GenBank/DDBJ whole genome shotgun (WGS) entry which is preliminary data.</text>
</comment>
<dbReference type="SUPFAM" id="SSF54373">
    <property type="entry name" value="FAD-linked reductases, C-terminal domain"/>
    <property type="match status" value="1"/>
</dbReference>
<dbReference type="PANTHER" id="PTHR11552">
    <property type="entry name" value="GLUCOSE-METHANOL-CHOLINE GMC OXIDOREDUCTASE"/>
    <property type="match status" value="1"/>
</dbReference>
<protein>
    <submittedName>
        <fullName evidence="10">GMC oxidoreductase</fullName>
    </submittedName>
</protein>
<dbReference type="RefSeq" id="XP_047780165.1">
    <property type="nucleotide sequence ID" value="XM_047923250.1"/>
</dbReference>
<accession>A0ABQ8KJF9</accession>
<dbReference type="Pfam" id="PF00732">
    <property type="entry name" value="GMC_oxred_N"/>
    <property type="match status" value="1"/>
</dbReference>
<dbReference type="InterPro" id="IPR007867">
    <property type="entry name" value="GMC_OxRtase_C"/>
</dbReference>
<dbReference type="Gene3D" id="3.50.50.60">
    <property type="entry name" value="FAD/NAD(P)-binding domain"/>
    <property type="match status" value="1"/>
</dbReference>
<evidence type="ECO:0000256" key="6">
    <source>
        <dbReference type="ARBA" id="ARBA00023002"/>
    </source>
</evidence>
<evidence type="ECO:0000256" key="1">
    <source>
        <dbReference type="ARBA" id="ARBA00001974"/>
    </source>
</evidence>
<keyword evidence="5 7" id="KW-0274">FAD</keyword>
<dbReference type="Gene3D" id="3.30.560.10">
    <property type="entry name" value="Glucose Oxidase, domain 3"/>
    <property type="match status" value="1"/>
</dbReference>
<dbReference type="PANTHER" id="PTHR11552:SF201">
    <property type="entry name" value="GLUCOSE-METHANOL-CHOLINE OXIDOREDUCTASE N-TERMINAL DOMAIN-CONTAINING PROTEIN"/>
    <property type="match status" value="1"/>
</dbReference>
<evidence type="ECO:0000259" key="9">
    <source>
        <dbReference type="PROSITE" id="PS00624"/>
    </source>
</evidence>
<organism evidence="10 11">
    <name type="scientific">Rhodofomes roseus</name>
    <dbReference type="NCBI Taxonomy" id="34475"/>
    <lineage>
        <taxon>Eukaryota</taxon>
        <taxon>Fungi</taxon>
        <taxon>Dikarya</taxon>
        <taxon>Basidiomycota</taxon>
        <taxon>Agaricomycotina</taxon>
        <taxon>Agaricomycetes</taxon>
        <taxon>Polyporales</taxon>
        <taxon>Rhodofomes</taxon>
    </lineage>
</organism>
<evidence type="ECO:0000256" key="7">
    <source>
        <dbReference type="RuleBase" id="RU003968"/>
    </source>
</evidence>
<proteinExistence type="inferred from homology"/>
<dbReference type="InterPro" id="IPR000172">
    <property type="entry name" value="GMC_OxRdtase_N"/>
</dbReference>
<keyword evidence="6" id="KW-0560">Oxidoreductase</keyword>
<evidence type="ECO:0000256" key="3">
    <source>
        <dbReference type="ARBA" id="ARBA00022630"/>
    </source>
</evidence>
<dbReference type="Pfam" id="PF05199">
    <property type="entry name" value="GMC_oxred_C"/>
    <property type="match status" value="1"/>
</dbReference>